<dbReference type="InterPro" id="IPR002104">
    <property type="entry name" value="Integrase_catalytic"/>
</dbReference>
<dbReference type="Pfam" id="PF00589">
    <property type="entry name" value="Phage_integrase"/>
    <property type="match status" value="1"/>
</dbReference>
<evidence type="ECO:0000313" key="6">
    <source>
        <dbReference type="EMBL" id="QGY40253.1"/>
    </source>
</evidence>
<gene>
    <name evidence="6" type="ORF">GM415_08970</name>
</gene>
<dbReference type="PROSITE" id="PS51898">
    <property type="entry name" value="TYR_RECOMBINASE"/>
    <property type="match status" value="1"/>
</dbReference>
<evidence type="ECO:0000256" key="4">
    <source>
        <dbReference type="ARBA" id="ARBA00023172"/>
    </source>
</evidence>
<dbReference type="Proteomes" id="UP000428328">
    <property type="component" value="Chromosome"/>
</dbReference>
<comment type="similarity">
    <text evidence="1">Belongs to the 'phage' integrase family.</text>
</comment>
<keyword evidence="2" id="KW-0229">DNA integration</keyword>
<dbReference type="Gene3D" id="1.10.443.10">
    <property type="entry name" value="Intergrase catalytic core"/>
    <property type="match status" value="1"/>
</dbReference>
<organism evidence="6 7">
    <name type="scientific">Pseudodesulfovibrio cashew</name>
    <dbReference type="NCBI Taxonomy" id="2678688"/>
    <lineage>
        <taxon>Bacteria</taxon>
        <taxon>Pseudomonadati</taxon>
        <taxon>Thermodesulfobacteriota</taxon>
        <taxon>Desulfovibrionia</taxon>
        <taxon>Desulfovibrionales</taxon>
        <taxon>Desulfovibrionaceae</taxon>
    </lineage>
</organism>
<dbReference type="AlphaFoldDB" id="A0A6I6JIN0"/>
<dbReference type="InterPro" id="IPR050808">
    <property type="entry name" value="Phage_Integrase"/>
</dbReference>
<sequence length="343" mass="40143">MSVGQIKSTGVWYCQYRLPGKKSPVKEYFGRGEEGKKNAKLRDLEVKKSKIKQTPINRAEVHLDELAQLYINHEKRKKRDPSYLNLVCDKLNKEWLPILAPKPIFKLGPKDFEKVHALYDGKAVATQNRYMDYLNIILNFGVRMEYIPRNPMKKWWSEVKKQEKPRELNMSLDDFRRLYDNSSPHLQFALDVMWELGARPGPSELFGLLWRDVDWERNQIRVRGTKTKSSDRFIPISDEFKERLKAKHAEAKTDYLIEYRGKRIKSSKSAFRGAKKKAKLDKSVCMYTIRHLFTSMTLANGADAKAVANILGHTSLRMIMNTYYHETDGERRRAIESKPKLIK</sequence>
<dbReference type="InterPro" id="IPR010998">
    <property type="entry name" value="Integrase_recombinase_N"/>
</dbReference>
<dbReference type="RefSeq" id="WP_158947474.1">
    <property type="nucleotide sequence ID" value="NZ_CP046400.1"/>
</dbReference>
<evidence type="ECO:0000259" key="5">
    <source>
        <dbReference type="PROSITE" id="PS51898"/>
    </source>
</evidence>
<keyword evidence="4" id="KW-0233">DNA recombination</keyword>
<protein>
    <submittedName>
        <fullName evidence="6">Tyrosine-type recombinase/integrase</fullName>
    </submittedName>
</protein>
<reference evidence="6 7" key="1">
    <citation type="submission" date="2019-11" db="EMBL/GenBank/DDBJ databases">
        <authorList>
            <person name="Zheng R.K."/>
            <person name="Sun C.M."/>
        </authorList>
    </citation>
    <scope>NUCLEOTIDE SEQUENCE [LARGE SCALE GENOMIC DNA]</scope>
    <source>
        <strain evidence="6 7">SRB007</strain>
    </source>
</reference>
<evidence type="ECO:0000256" key="2">
    <source>
        <dbReference type="ARBA" id="ARBA00022908"/>
    </source>
</evidence>
<dbReference type="GO" id="GO:0003677">
    <property type="term" value="F:DNA binding"/>
    <property type="evidence" value="ECO:0007669"/>
    <property type="project" value="UniProtKB-KW"/>
</dbReference>
<dbReference type="KEGG" id="psel:GM415_08970"/>
<dbReference type="SUPFAM" id="SSF56349">
    <property type="entry name" value="DNA breaking-rejoining enzymes"/>
    <property type="match status" value="1"/>
</dbReference>
<dbReference type="EMBL" id="CP046400">
    <property type="protein sequence ID" value="QGY40253.1"/>
    <property type="molecule type" value="Genomic_DNA"/>
</dbReference>
<name>A0A6I6JIN0_9BACT</name>
<dbReference type="InterPro" id="IPR011010">
    <property type="entry name" value="DNA_brk_join_enz"/>
</dbReference>
<accession>A0A6I6JIN0</accession>
<dbReference type="CDD" id="cd00796">
    <property type="entry name" value="INT_Rci_Hp1_C"/>
    <property type="match status" value="1"/>
</dbReference>
<dbReference type="PANTHER" id="PTHR30629:SF2">
    <property type="entry name" value="PROPHAGE INTEGRASE INTS-RELATED"/>
    <property type="match status" value="1"/>
</dbReference>
<evidence type="ECO:0000256" key="3">
    <source>
        <dbReference type="ARBA" id="ARBA00023125"/>
    </source>
</evidence>
<dbReference type="InterPro" id="IPR013762">
    <property type="entry name" value="Integrase-like_cat_sf"/>
</dbReference>
<dbReference type="GO" id="GO:0006310">
    <property type="term" value="P:DNA recombination"/>
    <property type="evidence" value="ECO:0007669"/>
    <property type="project" value="UniProtKB-KW"/>
</dbReference>
<dbReference type="GO" id="GO:0015074">
    <property type="term" value="P:DNA integration"/>
    <property type="evidence" value="ECO:0007669"/>
    <property type="project" value="UniProtKB-KW"/>
</dbReference>
<dbReference type="PANTHER" id="PTHR30629">
    <property type="entry name" value="PROPHAGE INTEGRASE"/>
    <property type="match status" value="1"/>
</dbReference>
<keyword evidence="3" id="KW-0238">DNA-binding</keyword>
<feature type="domain" description="Tyr recombinase" evidence="5">
    <location>
        <begin position="163"/>
        <end position="337"/>
    </location>
</feature>
<dbReference type="Gene3D" id="1.10.150.130">
    <property type="match status" value="1"/>
</dbReference>
<keyword evidence="7" id="KW-1185">Reference proteome</keyword>
<evidence type="ECO:0000256" key="1">
    <source>
        <dbReference type="ARBA" id="ARBA00008857"/>
    </source>
</evidence>
<proteinExistence type="inferred from homology"/>
<evidence type="ECO:0000313" key="7">
    <source>
        <dbReference type="Proteomes" id="UP000428328"/>
    </source>
</evidence>